<dbReference type="Pfam" id="PF05901">
    <property type="entry name" value="Excalibur"/>
    <property type="match status" value="1"/>
</dbReference>
<accession>A0A6G5QN00</accession>
<name>A0A6G5QN00_CAMRE</name>
<dbReference type="AlphaFoldDB" id="A0A6G5QN00"/>
<feature type="domain" description="Excalibur calcium-binding" evidence="1">
    <location>
        <begin position="24"/>
        <end position="58"/>
    </location>
</feature>
<protein>
    <submittedName>
        <fullName evidence="2">Excalibur calcium-binding domain protein</fullName>
    </submittedName>
</protein>
<gene>
    <name evidence="2" type="ORF">CRECT_1323</name>
</gene>
<evidence type="ECO:0000313" key="3">
    <source>
        <dbReference type="Proteomes" id="UP000502377"/>
    </source>
</evidence>
<dbReference type="RefSeq" id="WP_002944627.1">
    <property type="nucleotide sequence ID" value="NZ_CP012543.1"/>
</dbReference>
<sequence length="66" mass="7517">MRYFLILCLAAFFATGADKFDCSKKYCKEMKSCKEAYYYLRTCGRGDFDRDGDGVPCENVCGKGKK</sequence>
<evidence type="ECO:0000259" key="1">
    <source>
        <dbReference type="Pfam" id="PF05901"/>
    </source>
</evidence>
<evidence type="ECO:0000313" key="2">
    <source>
        <dbReference type="EMBL" id="QCD46977.1"/>
    </source>
</evidence>
<proteinExistence type="predicted"/>
<dbReference type="KEGG" id="crx:CRECT_1323"/>
<organism evidence="2 3">
    <name type="scientific">Campylobacter rectus</name>
    <name type="common">Wolinella recta</name>
    <dbReference type="NCBI Taxonomy" id="203"/>
    <lineage>
        <taxon>Bacteria</taxon>
        <taxon>Pseudomonadati</taxon>
        <taxon>Campylobacterota</taxon>
        <taxon>Epsilonproteobacteria</taxon>
        <taxon>Campylobacterales</taxon>
        <taxon>Campylobacteraceae</taxon>
        <taxon>Campylobacter</taxon>
    </lineage>
</organism>
<dbReference type="Proteomes" id="UP000502377">
    <property type="component" value="Chromosome"/>
</dbReference>
<dbReference type="InterPro" id="IPR008613">
    <property type="entry name" value="Excalibur_Ca-bd_domain"/>
</dbReference>
<reference evidence="2 3" key="1">
    <citation type="submission" date="2016-07" db="EMBL/GenBank/DDBJ databases">
        <title>Comparative genomics of the Campylobacter concisus group.</title>
        <authorList>
            <person name="Miller W.G."/>
            <person name="Yee E."/>
            <person name="Chapman M.H."/>
            <person name="Huynh S."/>
            <person name="Bono J.L."/>
            <person name="On S.L.W."/>
            <person name="StLeger J."/>
            <person name="Foster G."/>
            <person name="Parker C.T."/>
        </authorList>
    </citation>
    <scope>NUCLEOTIDE SEQUENCE [LARGE SCALE GENOMIC DNA]</scope>
    <source>
        <strain evidence="2 3">ATCC 33238</strain>
    </source>
</reference>
<dbReference type="EMBL" id="CP012543">
    <property type="protein sequence ID" value="QCD46977.1"/>
    <property type="molecule type" value="Genomic_DNA"/>
</dbReference>